<dbReference type="Proteomes" id="UP001341840">
    <property type="component" value="Unassembled WGS sequence"/>
</dbReference>
<evidence type="ECO:0000313" key="3">
    <source>
        <dbReference type="Proteomes" id="UP001341840"/>
    </source>
</evidence>
<feature type="compositionally biased region" description="Polar residues" evidence="1">
    <location>
        <begin position="42"/>
        <end position="55"/>
    </location>
</feature>
<evidence type="ECO:0000313" key="2">
    <source>
        <dbReference type="EMBL" id="MED6135809.1"/>
    </source>
</evidence>
<proteinExistence type="predicted"/>
<feature type="region of interest" description="Disordered" evidence="1">
    <location>
        <begin position="15"/>
        <end position="60"/>
    </location>
</feature>
<protein>
    <submittedName>
        <fullName evidence="2">Uncharacterized protein</fullName>
    </submittedName>
</protein>
<evidence type="ECO:0000256" key="1">
    <source>
        <dbReference type="SAM" id="MobiDB-lite"/>
    </source>
</evidence>
<gene>
    <name evidence="2" type="ORF">PIB30_050058</name>
</gene>
<organism evidence="2 3">
    <name type="scientific">Stylosanthes scabra</name>
    <dbReference type="NCBI Taxonomy" id="79078"/>
    <lineage>
        <taxon>Eukaryota</taxon>
        <taxon>Viridiplantae</taxon>
        <taxon>Streptophyta</taxon>
        <taxon>Embryophyta</taxon>
        <taxon>Tracheophyta</taxon>
        <taxon>Spermatophyta</taxon>
        <taxon>Magnoliopsida</taxon>
        <taxon>eudicotyledons</taxon>
        <taxon>Gunneridae</taxon>
        <taxon>Pentapetalae</taxon>
        <taxon>rosids</taxon>
        <taxon>fabids</taxon>
        <taxon>Fabales</taxon>
        <taxon>Fabaceae</taxon>
        <taxon>Papilionoideae</taxon>
        <taxon>50 kb inversion clade</taxon>
        <taxon>dalbergioids sensu lato</taxon>
        <taxon>Dalbergieae</taxon>
        <taxon>Pterocarpus clade</taxon>
        <taxon>Stylosanthes</taxon>
    </lineage>
</organism>
<comment type="caution">
    <text evidence="2">The sequence shown here is derived from an EMBL/GenBank/DDBJ whole genome shotgun (WGS) entry which is preliminary data.</text>
</comment>
<sequence>MSDEQRQLYLARRRANYQERIRRGHETHDNEAGPSNRRDESGASNRLANNITDRNNMMPPPISRTILINEHTSDSGTSSDLNGQNVSYTSSIRRGTNQNTVPANNMRGTNMNDMSRVSFGSVSNLSKLTYNVGMAYNMVF</sequence>
<dbReference type="EMBL" id="JASCZI010060756">
    <property type="protein sequence ID" value="MED6135809.1"/>
    <property type="molecule type" value="Genomic_DNA"/>
</dbReference>
<reference evidence="2 3" key="1">
    <citation type="journal article" date="2023" name="Plants (Basel)">
        <title>Bridging the Gap: Combining Genomics and Transcriptomics Approaches to Understand Stylosanthes scabra, an Orphan Legume from the Brazilian Caatinga.</title>
        <authorList>
            <person name="Ferreira-Neto J.R.C."/>
            <person name="da Silva M.D."/>
            <person name="Binneck E."/>
            <person name="de Melo N.F."/>
            <person name="da Silva R.H."/>
            <person name="de Melo A.L.T.M."/>
            <person name="Pandolfi V."/>
            <person name="Bustamante F.O."/>
            <person name="Brasileiro-Vidal A.C."/>
            <person name="Benko-Iseppon A.M."/>
        </authorList>
    </citation>
    <scope>NUCLEOTIDE SEQUENCE [LARGE SCALE GENOMIC DNA]</scope>
    <source>
        <tissue evidence="2">Leaves</tissue>
    </source>
</reference>
<name>A0ABU6SI71_9FABA</name>
<keyword evidence="3" id="KW-1185">Reference proteome</keyword>
<accession>A0ABU6SI71</accession>
<feature type="compositionally biased region" description="Basic and acidic residues" evidence="1">
    <location>
        <begin position="16"/>
        <end position="41"/>
    </location>
</feature>